<proteinExistence type="inferred from homology"/>
<evidence type="ECO:0000256" key="6">
    <source>
        <dbReference type="RuleBase" id="RU363032"/>
    </source>
</evidence>
<dbReference type="PROSITE" id="PS50928">
    <property type="entry name" value="ABC_TM1"/>
    <property type="match status" value="1"/>
</dbReference>
<evidence type="ECO:0000256" key="3">
    <source>
        <dbReference type="ARBA" id="ARBA00022692"/>
    </source>
</evidence>
<evidence type="ECO:0000256" key="2">
    <source>
        <dbReference type="ARBA" id="ARBA00022448"/>
    </source>
</evidence>
<keyword evidence="3 6" id="KW-0812">Transmembrane</keyword>
<gene>
    <name evidence="8" type="ORF">AVDCRST_MAG49-507</name>
</gene>
<dbReference type="CDD" id="cd06261">
    <property type="entry name" value="TM_PBP2"/>
    <property type="match status" value="1"/>
</dbReference>
<evidence type="ECO:0000259" key="7">
    <source>
        <dbReference type="PROSITE" id="PS50928"/>
    </source>
</evidence>
<dbReference type="GO" id="GO:0005886">
    <property type="term" value="C:plasma membrane"/>
    <property type="evidence" value="ECO:0007669"/>
    <property type="project" value="UniProtKB-SubCell"/>
</dbReference>
<feature type="transmembrane region" description="Helical" evidence="6">
    <location>
        <begin position="181"/>
        <end position="203"/>
    </location>
</feature>
<dbReference type="PANTHER" id="PTHR30177:SF4">
    <property type="entry name" value="OSMOPROTECTANT IMPORT PERMEASE PROTEIN OSMW"/>
    <property type="match status" value="1"/>
</dbReference>
<keyword evidence="2 6" id="KW-0813">Transport</keyword>
<name>A0A6J4U108_9BACT</name>
<dbReference type="EMBL" id="CADCWG010000029">
    <property type="protein sequence ID" value="CAA9537922.1"/>
    <property type="molecule type" value="Genomic_DNA"/>
</dbReference>
<feature type="transmembrane region" description="Helical" evidence="6">
    <location>
        <begin position="81"/>
        <end position="99"/>
    </location>
</feature>
<dbReference type="InterPro" id="IPR035906">
    <property type="entry name" value="MetI-like_sf"/>
</dbReference>
<dbReference type="GO" id="GO:0031460">
    <property type="term" value="P:glycine betaine transport"/>
    <property type="evidence" value="ECO:0007669"/>
    <property type="project" value="TreeGrafter"/>
</dbReference>
<feature type="domain" description="ABC transmembrane type-1" evidence="7">
    <location>
        <begin position="20"/>
        <end position="200"/>
    </location>
</feature>
<evidence type="ECO:0000256" key="1">
    <source>
        <dbReference type="ARBA" id="ARBA00004651"/>
    </source>
</evidence>
<dbReference type="GO" id="GO:0055085">
    <property type="term" value="P:transmembrane transport"/>
    <property type="evidence" value="ECO:0007669"/>
    <property type="project" value="InterPro"/>
</dbReference>
<comment type="similarity">
    <text evidence="6">Belongs to the binding-protein-dependent transport system permease family.</text>
</comment>
<protein>
    <submittedName>
        <fullName evidence="8">L-proline glycine betaine ABC transport system permease protein ProW</fullName>
    </submittedName>
</protein>
<keyword evidence="5 6" id="KW-0472">Membrane</keyword>
<reference evidence="8" key="1">
    <citation type="submission" date="2020-02" db="EMBL/GenBank/DDBJ databases">
        <authorList>
            <person name="Meier V. D."/>
        </authorList>
    </citation>
    <scope>NUCLEOTIDE SEQUENCE</scope>
    <source>
        <strain evidence="8">AVDCRST_MAG49</strain>
    </source>
</reference>
<dbReference type="PANTHER" id="PTHR30177">
    <property type="entry name" value="GLYCINE BETAINE/L-PROLINE TRANSPORT SYSTEM PERMEASE PROTEIN PROW"/>
    <property type="match status" value="1"/>
</dbReference>
<dbReference type="InterPro" id="IPR000515">
    <property type="entry name" value="MetI-like"/>
</dbReference>
<evidence type="ECO:0000256" key="5">
    <source>
        <dbReference type="ARBA" id="ARBA00023136"/>
    </source>
</evidence>
<sequence>MDDLNLEYLTENWRRVLELTGDHLRLSVAAIALALVFAVPLGILAARFRILTTPILGLVGALYTVPSLAFLGLLVATPIGIGFDNALIVLTAYAQLFLVRNISAGLRGVDAATLEAARGIGMTPLQVFRQVRWPLALPLFVAGMRTALVSTISLATVAAFIGAGGLGRLIFDGLSLQRPNMILAGAIAIVLLAWTTDAVVRLAERLTAVARAERAIRQA</sequence>
<keyword evidence="4 6" id="KW-1133">Transmembrane helix</keyword>
<dbReference type="SUPFAM" id="SSF161098">
    <property type="entry name" value="MetI-like"/>
    <property type="match status" value="1"/>
</dbReference>
<accession>A0A6J4U108</accession>
<dbReference type="Gene3D" id="1.10.3720.10">
    <property type="entry name" value="MetI-like"/>
    <property type="match status" value="1"/>
</dbReference>
<comment type="subcellular location">
    <subcellularLocation>
        <location evidence="1 6">Cell membrane</location>
        <topology evidence="1 6">Multi-pass membrane protein</topology>
    </subcellularLocation>
</comment>
<feature type="transmembrane region" description="Helical" evidence="6">
    <location>
        <begin position="135"/>
        <end position="161"/>
    </location>
</feature>
<evidence type="ECO:0000256" key="4">
    <source>
        <dbReference type="ARBA" id="ARBA00022989"/>
    </source>
</evidence>
<dbReference type="InterPro" id="IPR051204">
    <property type="entry name" value="ABC_transp_perm/SBD"/>
</dbReference>
<dbReference type="AlphaFoldDB" id="A0A6J4U108"/>
<organism evidence="8">
    <name type="scientific">uncultured Thermomicrobiales bacterium</name>
    <dbReference type="NCBI Taxonomy" id="1645740"/>
    <lineage>
        <taxon>Bacteria</taxon>
        <taxon>Pseudomonadati</taxon>
        <taxon>Thermomicrobiota</taxon>
        <taxon>Thermomicrobia</taxon>
        <taxon>Thermomicrobiales</taxon>
        <taxon>environmental samples</taxon>
    </lineage>
</organism>
<dbReference type="Pfam" id="PF00528">
    <property type="entry name" value="BPD_transp_1"/>
    <property type="match status" value="1"/>
</dbReference>
<feature type="transmembrane region" description="Helical" evidence="6">
    <location>
        <begin position="55"/>
        <end position="75"/>
    </location>
</feature>
<evidence type="ECO:0000313" key="8">
    <source>
        <dbReference type="EMBL" id="CAA9537922.1"/>
    </source>
</evidence>
<feature type="transmembrane region" description="Helical" evidence="6">
    <location>
        <begin position="26"/>
        <end position="48"/>
    </location>
</feature>